<dbReference type="EMBL" id="JAEKNN010000003">
    <property type="protein sequence ID" value="MBJ7607841.1"/>
    <property type="molecule type" value="Genomic_DNA"/>
</dbReference>
<keyword evidence="2" id="KW-0472">Membrane</keyword>
<name>A0A934KE36_9BACT</name>
<feature type="compositionally biased region" description="Low complexity" evidence="1">
    <location>
        <begin position="329"/>
        <end position="340"/>
    </location>
</feature>
<dbReference type="AlphaFoldDB" id="A0A934KE36"/>
<accession>A0A934KE36</accession>
<keyword evidence="2" id="KW-1133">Transmembrane helix</keyword>
<evidence type="ECO:0000313" key="3">
    <source>
        <dbReference type="EMBL" id="MBJ7607841.1"/>
    </source>
</evidence>
<protein>
    <submittedName>
        <fullName evidence="3">Uncharacterized protein</fullName>
    </submittedName>
</protein>
<evidence type="ECO:0000256" key="2">
    <source>
        <dbReference type="SAM" id="Phobius"/>
    </source>
</evidence>
<feature type="region of interest" description="Disordered" evidence="1">
    <location>
        <begin position="314"/>
        <end position="351"/>
    </location>
</feature>
<evidence type="ECO:0000313" key="4">
    <source>
        <dbReference type="Proteomes" id="UP000614410"/>
    </source>
</evidence>
<evidence type="ECO:0000256" key="1">
    <source>
        <dbReference type="SAM" id="MobiDB-lite"/>
    </source>
</evidence>
<proteinExistence type="predicted"/>
<gene>
    <name evidence="3" type="ORF">JF887_00205</name>
</gene>
<organism evidence="3 4">
    <name type="scientific">Candidatus Amunia macphersoniae</name>
    <dbReference type="NCBI Taxonomy" id="3127014"/>
    <lineage>
        <taxon>Bacteria</taxon>
        <taxon>Bacillati</taxon>
        <taxon>Candidatus Dormiibacterota</taxon>
        <taxon>Candidatus Dormibacteria</taxon>
        <taxon>Candidatus Aeolococcales</taxon>
        <taxon>Candidatus Aeolococcaceae</taxon>
        <taxon>Candidatus Amunia</taxon>
    </lineage>
</organism>
<dbReference type="Proteomes" id="UP000614410">
    <property type="component" value="Unassembled WGS sequence"/>
</dbReference>
<comment type="caution">
    <text evidence="3">The sequence shown here is derived from an EMBL/GenBank/DDBJ whole genome shotgun (WGS) entry which is preliminary data.</text>
</comment>
<keyword evidence="2" id="KW-0812">Transmembrane</keyword>
<reference evidence="3 4" key="1">
    <citation type="submission" date="2020-10" db="EMBL/GenBank/DDBJ databases">
        <title>Ca. Dormibacterota MAGs.</title>
        <authorList>
            <person name="Montgomery K."/>
        </authorList>
    </citation>
    <scope>NUCLEOTIDE SEQUENCE [LARGE SCALE GENOMIC DNA]</scope>
    <source>
        <strain evidence="3">Mitchell_Peninsula_5</strain>
    </source>
</reference>
<feature type="transmembrane region" description="Helical" evidence="2">
    <location>
        <begin position="35"/>
        <end position="54"/>
    </location>
</feature>
<sequence>MTESTGARRLQRVVIASAGAARVSKQQRQGGGRRWLGVGAAGLIFLAANAVPGFTTGVRAAGPAVGPTNGSSISHTFNAVGPGASSGGTPVEQVCPPVYCDNFDFNVALPSADTTFYQSNKATLSVHYTWPTPTSGMNDMDVFAFDPAGTESGPGNPDTTTAFHEDLSITNPSSGTWHLRSVVGLTPAPTVASATITLTFVPIPAPPPPPGPQPGDPQFQNYMSPIQNRDGLGRPNAGEPSVGADFKTGAIMYMAGTQVSRINFDDTKVPPKDTWTDVTPPSLKNVNEDAILFVDHNTNRTYASGLLLAASEGAVSDNDGGTGTQTDWPPSQGSPTPQGPDHQTVGAGPYSAVSTPSHTFPDATYYCSQYVLQNIGPKSECGRSDDGGITYPTTNVSFPFQNGDCGAIHGHLRVSPNGTAMLSQNTCGTKQGGAVSFDNGGALTWRTFHATGTSPRAPGTGTDPSVAAGANNTVYYGVENGDGHPLIAVGAFNGRSNGDPITWSSLTDVGVPFGIQNSKFPEVIAGDDNRAAFAWLGTTASGNDQSPSFKGVWYLYVSYTYNGGTSWTTVNATPNDPVQRGCIFNGGGSNPCRNLLDFNDITVDKQGRVVVSYTDGCTAGANYNCETNPAINQSGCGTSEGSSFTSTASCTYGRFSALVRQVCGRGLFAANDPGFNQSPNCSQQPGVGAVPEAKSVPGLIGMGVAAIGVVSMTARRRRRCRRGSLIPPG</sequence>